<feature type="region of interest" description="Disordered" evidence="1">
    <location>
        <begin position="1"/>
        <end position="23"/>
    </location>
</feature>
<dbReference type="RefSeq" id="XP_031937408.1">
    <property type="nucleotide sequence ID" value="XM_032083063.1"/>
</dbReference>
<keyword evidence="2" id="KW-1133">Transmembrane helix</keyword>
<gene>
    <name evidence="3" type="ORF">BDV37DRAFT_258580</name>
</gene>
<dbReference type="Proteomes" id="UP000325579">
    <property type="component" value="Unassembled WGS sequence"/>
</dbReference>
<evidence type="ECO:0000256" key="2">
    <source>
        <dbReference type="SAM" id="Phobius"/>
    </source>
</evidence>
<feature type="region of interest" description="Disordered" evidence="1">
    <location>
        <begin position="109"/>
        <end position="177"/>
    </location>
</feature>
<sequence>ERIPVEEDPNSAPQVIFSPDDRDVKSASHVVSIPDPTPYVFVPDPNEKYLDSTAQSYGIDPSIPKNAPIAPLANNQAPNKNKWIWIVVAAVAFVIIVIAAVVGGVVGSRNAHKDSVSSDTTATAISSSSVQNTTRNSSTTSTPTSTSTISTSTTSTSTTSTSTTSTSTTSTSTTASPTKTNFGATIHMFANDTCGGTDDSFSVLNSSSQKCVVVPSNKRSIQVSQNDGCKVVTWSGSNCAGSSYTVPDTDCHAVLYAAVSVDC</sequence>
<keyword evidence="4" id="KW-1185">Reference proteome</keyword>
<dbReference type="EMBL" id="ML736821">
    <property type="protein sequence ID" value="KAE8400089.1"/>
    <property type="molecule type" value="Genomic_DNA"/>
</dbReference>
<reference evidence="3 4" key="1">
    <citation type="submission" date="2019-04" db="EMBL/GenBank/DDBJ databases">
        <authorList>
            <consortium name="DOE Joint Genome Institute"/>
            <person name="Mondo S."/>
            <person name="Kjaerbolling I."/>
            <person name="Vesth T."/>
            <person name="Frisvad J.C."/>
            <person name="Nybo J.L."/>
            <person name="Theobald S."/>
            <person name="Kildgaard S."/>
            <person name="Isbrandt T."/>
            <person name="Kuo A."/>
            <person name="Sato A."/>
            <person name="Lyhne E.K."/>
            <person name="Kogle M.E."/>
            <person name="Wiebenga A."/>
            <person name="Kun R.S."/>
            <person name="Lubbers R.J."/>
            <person name="Makela M.R."/>
            <person name="Barry K."/>
            <person name="Chovatia M."/>
            <person name="Clum A."/>
            <person name="Daum C."/>
            <person name="Haridas S."/>
            <person name="He G."/>
            <person name="LaButti K."/>
            <person name="Lipzen A."/>
            <person name="Riley R."/>
            <person name="Salamov A."/>
            <person name="Simmons B.A."/>
            <person name="Magnuson J.K."/>
            <person name="Henrissat B."/>
            <person name="Mortensen U.H."/>
            <person name="Larsen T.O."/>
            <person name="Devries R.P."/>
            <person name="Grigoriev I.V."/>
            <person name="Machida M."/>
            <person name="Baker S.E."/>
            <person name="Andersen M.R."/>
            <person name="Cantor M.N."/>
            <person name="Hua S.X."/>
        </authorList>
    </citation>
    <scope>NUCLEOTIDE SEQUENCE [LARGE SCALE GENOMIC DNA]</scope>
    <source>
        <strain evidence="3 4">CBS 119388</strain>
    </source>
</reference>
<proteinExistence type="predicted"/>
<feature type="non-terminal residue" evidence="3">
    <location>
        <position position="1"/>
    </location>
</feature>
<feature type="transmembrane region" description="Helical" evidence="2">
    <location>
        <begin position="83"/>
        <end position="106"/>
    </location>
</feature>
<protein>
    <submittedName>
        <fullName evidence="3">Uncharacterized protein</fullName>
    </submittedName>
</protein>
<dbReference type="OrthoDB" id="4817121at2759"/>
<evidence type="ECO:0000313" key="3">
    <source>
        <dbReference type="EMBL" id="KAE8400089.1"/>
    </source>
</evidence>
<dbReference type="AlphaFoldDB" id="A0A5N7D1H0"/>
<keyword evidence="2" id="KW-0472">Membrane</keyword>
<organism evidence="3 4">
    <name type="scientific">Aspergillus pseudonomiae</name>
    <dbReference type="NCBI Taxonomy" id="1506151"/>
    <lineage>
        <taxon>Eukaryota</taxon>
        <taxon>Fungi</taxon>
        <taxon>Dikarya</taxon>
        <taxon>Ascomycota</taxon>
        <taxon>Pezizomycotina</taxon>
        <taxon>Eurotiomycetes</taxon>
        <taxon>Eurotiomycetidae</taxon>
        <taxon>Eurotiales</taxon>
        <taxon>Aspergillaceae</taxon>
        <taxon>Aspergillus</taxon>
        <taxon>Aspergillus subgen. Circumdati</taxon>
    </lineage>
</organism>
<name>A0A5N7D1H0_9EURO</name>
<feature type="compositionally biased region" description="Low complexity" evidence="1">
    <location>
        <begin position="117"/>
        <end position="177"/>
    </location>
</feature>
<dbReference type="GeneID" id="43667754"/>
<accession>A0A5N7D1H0</accession>
<keyword evidence="2" id="KW-0812">Transmembrane</keyword>
<evidence type="ECO:0000313" key="4">
    <source>
        <dbReference type="Proteomes" id="UP000325579"/>
    </source>
</evidence>
<evidence type="ECO:0000256" key="1">
    <source>
        <dbReference type="SAM" id="MobiDB-lite"/>
    </source>
</evidence>